<dbReference type="Pfam" id="PF13527">
    <property type="entry name" value="Acetyltransf_9"/>
    <property type="match status" value="1"/>
</dbReference>
<proteinExistence type="predicted"/>
<comment type="caution">
    <text evidence="2">The sequence shown here is derived from an EMBL/GenBank/DDBJ whole genome shotgun (WGS) entry which is preliminary data.</text>
</comment>
<dbReference type="CDD" id="cd04301">
    <property type="entry name" value="NAT_SF"/>
    <property type="match status" value="1"/>
</dbReference>
<sequence length="316" mass="35385">MPYQIQSNNTELHPKAIELVNQTFGAEGLRMDKAFSQLLGKDNLHQQIIAVSDQQEVCSIASFICFEQKFAQTIFKIGFIGAVCTSSDHQGQGLSTKVLDHLQAQALDHGCDLLLISGGRSLYTRRGAKPLQQFKALHVEKGLPLEQPVFRSLEPFNPELYDLYLSQSLRLELTALQFQQQLSDSCYRIATETQSKLSVLGYENSDGTLEWAVLIGKKDDEVRIIECFGDIPLNSAMAKLSQQLQAKVSAYERNLEQPDLNEPLLDTTLLLLKSPRMLTLAEDHYNADFEQLTDAFVGSSKDANIALLWPNGIFFQ</sequence>
<dbReference type="Proteomes" id="UP000286482">
    <property type="component" value="Unassembled WGS sequence"/>
</dbReference>
<dbReference type="OrthoDB" id="283239at2"/>
<dbReference type="PROSITE" id="PS51186">
    <property type="entry name" value="GNAT"/>
    <property type="match status" value="1"/>
</dbReference>
<feature type="domain" description="N-acetyltransferase" evidence="1">
    <location>
        <begin position="3"/>
        <end position="146"/>
    </location>
</feature>
<dbReference type="InterPro" id="IPR016181">
    <property type="entry name" value="Acyl_CoA_acyltransferase"/>
</dbReference>
<dbReference type="GO" id="GO:0016747">
    <property type="term" value="F:acyltransferase activity, transferring groups other than amino-acyl groups"/>
    <property type="evidence" value="ECO:0007669"/>
    <property type="project" value="InterPro"/>
</dbReference>
<keyword evidence="3" id="KW-1185">Reference proteome</keyword>
<dbReference type="Gene3D" id="3.40.630.30">
    <property type="match status" value="1"/>
</dbReference>
<organism evidence="2 3">
    <name type="scientific">Alginatibacterium sediminis</name>
    <dbReference type="NCBI Taxonomy" id="2164068"/>
    <lineage>
        <taxon>Bacteria</taxon>
        <taxon>Pseudomonadati</taxon>
        <taxon>Pseudomonadota</taxon>
        <taxon>Gammaproteobacteria</taxon>
        <taxon>Alteromonadales</taxon>
        <taxon>Alteromonadaceae</taxon>
        <taxon>Alginatibacterium</taxon>
    </lineage>
</organism>
<dbReference type="AlphaFoldDB" id="A0A420E721"/>
<accession>A0A420E721</accession>
<dbReference type="RefSeq" id="WP_120356065.1">
    <property type="nucleotide sequence ID" value="NZ_RAQO01000009.1"/>
</dbReference>
<dbReference type="SUPFAM" id="SSF55729">
    <property type="entry name" value="Acyl-CoA N-acyltransferases (Nat)"/>
    <property type="match status" value="1"/>
</dbReference>
<keyword evidence="2" id="KW-0808">Transferase</keyword>
<evidence type="ECO:0000259" key="1">
    <source>
        <dbReference type="PROSITE" id="PS51186"/>
    </source>
</evidence>
<evidence type="ECO:0000313" key="3">
    <source>
        <dbReference type="Proteomes" id="UP000286482"/>
    </source>
</evidence>
<evidence type="ECO:0000313" key="2">
    <source>
        <dbReference type="EMBL" id="RKF14254.1"/>
    </source>
</evidence>
<protein>
    <submittedName>
        <fullName evidence="2">GNAT family N-acetyltransferase</fullName>
    </submittedName>
</protein>
<dbReference type="EMBL" id="RAQO01000009">
    <property type="protein sequence ID" value="RKF14254.1"/>
    <property type="molecule type" value="Genomic_DNA"/>
</dbReference>
<name>A0A420E721_9ALTE</name>
<reference evidence="2 3" key="1">
    <citation type="submission" date="2018-09" db="EMBL/GenBank/DDBJ databases">
        <authorList>
            <person name="Wang Z."/>
        </authorList>
    </citation>
    <scope>NUCLEOTIDE SEQUENCE [LARGE SCALE GENOMIC DNA]</scope>
    <source>
        <strain evidence="2 3">ALS 81</strain>
    </source>
</reference>
<dbReference type="InterPro" id="IPR000182">
    <property type="entry name" value="GNAT_dom"/>
</dbReference>
<gene>
    <name evidence="2" type="ORF">DBZ36_16440</name>
</gene>